<evidence type="ECO:0000313" key="6">
    <source>
        <dbReference type="EMBL" id="TIC62897.1"/>
    </source>
</evidence>
<reference evidence="9 10" key="1">
    <citation type="submission" date="2019-03" db="EMBL/GenBank/DDBJ databases">
        <title>Sequencing 25 genomes of Wallemia mellicola.</title>
        <authorList>
            <person name="Gostincar C."/>
        </authorList>
    </citation>
    <scope>NUCLEOTIDE SEQUENCE [LARGE SCALE GENOMIC DNA]</scope>
    <source>
        <strain evidence="4 11">EXF-1262</strain>
        <strain evidence="6 12">EXF-1274</strain>
        <strain evidence="8 9">EXF-1277</strain>
        <strain evidence="3 13">EXF-6152</strain>
        <strain evidence="7 14">EXF-757</strain>
        <strain evidence="5 10">EXF-8738</strain>
    </source>
</reference>
<dbReference type="InterPro" id="IPR045099">
    <property type="entry name" value="PITH1-like"/>
</dbReference>
<evidence type="ECO:0000259" key="2">
    <source>
        <dbReference type="PROSITE" id="PS51532"/>
    </source>
</evidence>
<dbReference type="AlphaFoldDB" id="A0A4T0NZH7"/>
<sequence>MADNLYEYIHKSQVTALNVNPEHEVQSIIKEYAERNTVTPHIESWVDDQLIVFIPFTTSVKLKAILLGTDSGDLRPSAVKIYSNHPHCPDFEQLDGTACLQDMSLEATSNESSGDLVKEYPMRVARFTNVFSIVLFFPSSFGGQNTRIYYIGFKGEVLTPNKERSDRMRIAASNLGDTPIQHLKQQADGNVASTRNYAA</sequence>
<comment type="similarity">
    <text evidence="1">Belongs to the PITHD1 family.</text>
</comment>
<name>A0A4T0NZH7_9BASI</name>
<dbReference type="EMBL" id="SPRH01000008">
    <property type="protein sequence ID" value="TIC03120.1"/>
    <property type="molecule type" value="Genomic_DNA"/>
</dbReference>
<dbReference type="Proteomes" id="UP000309601">
    <property type="component" value="Unassembled WGS sequence"/>
</dbReference>
<dbReference type="PANTHER" id="PTHR12175">
    <property type="entry name" value="AD039 HT014 THIOREDOXIN FAMILY TRP26"/>
    <property type="match status" value="1"/>
</dbReference>
<evidence type="ECO:0000313" key="4">
    <source>
        <dbReference type="EMBL" id="TIC03120.1"/>
    </source>
</evidence>
<dbReference type="EMBL" id="SPRV01000004">
    <property type="protein sequence ID" value="TIC71056.1"/>
    <property type="molecule type" value="Genomic_DNA"/>
</dbReference>
<dbReference type="EMBL" id="SPRW01000041">
    <property type="protein sequence ID" value="TIC62897.1"/>
    <property type="molecule type" value="Genomic_DNA"/>
</dbReference>
<dbReference type="GO" id="GO:0005634">
    <property type="term" value="C:nucleus"/>
    <property type="evidence" value="ECO:0007669"/>
    <property type="project" value="TreeGrafter"/>
</dbReference>
<feature type="domain" description="PITH" evidence="2">
    <location>
        <begin position="1"/>
        <end position="173"/>
    </location>
</feature>
<evidence type="ECO:0000313" key="3">
    <source>
        <dbReference type="EMBL" id="TIB81378.1"/>
    </source>
</evidence>
<dbReference type="InterPro" id="IPR010400">
    <property type="entry name" value="PITH_dom"/>
</dbReference>
<evidence type="ECO:0000313" key="5">
    <source>
        <dbReference type="EMBL" id="TIC33460.1"/>
    </source>
</evidence>
<dbReference type="Gene3D" id="2.60.120.470">
    <property type="entry name" value="PITH domain"/>
    <property type="match status" value="1"/>
</dbReference>
<dbReference type="PANTHER" id="PTHR12175:SF1">
    <property type="entry name" value="PITH DOMAIN-CONTAINING PROTEIN 1"/>
    <property type="match status" value="1"/>
</dbReference>
<dbReference type="Proteomes" id="UP000305647">
    <property type="component" value="Unassembled WGS sequence"/>
</dbReference>
<protein>
    <submittedName>
        <fullName evidence="4">DUF1000-domain-containing protein</fullName>
    </submittedName>
</protein>
<dbReference type="Proteomes" id="UP000305362">
    <property type="component" value="Unassembled WGS sequence"/>
</dbReference>
<dbReference type="Proteomes" id="UP000310708">
    <property type="component" value="Unassembled WGS sequence"/>
</dbReference>
<dbReference type="InterPro" id="IPR037047">
    <property type="entry name" value="PITH_dom_sf"/>
</dbReference>
<dbReference type="Proteomes" id="UP000310685">
    <property type="component" value="Unassembled WGS sequence"/>
</dbReference>
<evidence type="ECO:0000313" key="14">
    <source>
        <dbReference type="Proteomes" id="UP000310708"/>
    </source>
</evidence>
<dbReference type="OrthoDB" id="2635at2759"/>
<evidence type="ECO:0000313" key="12">
    <source>
        <dbReference type="Proteomes" id="UP000309601"/>
    </source>
</evidence>
<dbReference type="EMBL" id="SPRC01000008">
    <property type="protein sequence ID" value="TIB81378.1"/>
    <property type="molecule type" value="Genomic_DNA"/>
</dbReference>
<evidence type="ECO:0000313" key="13">
    <source>
        <dbReference type="Proteomes" id="UP000310685"/>
    </source>
</evidence>
<proteinExistence type="inferred from homology"/>
<evidence type="ECO:0000313" key="10">
    <source>
        <dbReference type="Proteomes" id="UP000305647"/>
    </source>
</evidence>
<evidence type="ECO:0000313" key="9">
    <source>
        <dbReference type="Proteomes" id="UP000305362"/>
    </source>
</evidence>
<comment type="caution">
    <text evidence="4">The sequence shown here is derived from an EMBL/GenBank/DDBJ whole genome shotgun (WGS) entry which is preliminary data.</text>
</comment>
<accession>A0A4T0NZH7</accession>
<dbReference type="InterPro" id="IPR008979">
    <property type="entry name" value="Galactose-bd-like_sf"/>
</dbReference>
<evidence type="ECO:0000313" key="7">
    <source>
        <dbReference type="EMBL" id="TIC65937.1"/>
    </source>
</evidence>
<evidence type="ECO:0000313" key="8">
    <source>
        <dbReference type="EMBL" id="TIC71056.1"/>
    </source>
</evidence>
<dbReference type="Proteomes" id="UP000307169">
    <property type="component" value="Unassembled WGS sequence"/>
</dbReference>
<gene>
    <name evidence="7" type="ORF">E3Q01_01885</name>
    <name evidence="6" type="ORF">E3Q02_03292</name>
    <name evidence="8" type="ORF">E3Q03_00636</name>
    <name evidence="5" type="ORF">E3Q10_00767</name>
    <name evidence="4" type="ORF">E3Q17_01085</name>
    <name evidence="3" type="ORF">E3Q22_01170</name>
</gene>
<dbReference type="EMBL" id="SPRO01000005">
    <property type="protein sequence ID" value="TIC33460.1"/>
    <property type="molecule type" value="Genomic_DNA"/>
</dbReference>
<dbReference type="Pfam" id="PF06201">
    <property type="entry name" value="PITH"/>
    <property type="match status" value="1"/>
</dbReference>
<evidence type="ECO:0000313" key="11">
    <source>
        <dbReference type="Proteomes" id="UP000307169"/>
    </source>
</evidence>
<dbReference type="EMBL" id="SPRX01000019">
    <property type="protein sequence ID" value="TIC65937.1"/>
    <property type="molecule type" value="Genomic_DNA"/>
</dbReference>
<evidence type="ECO:0000256" key="1">
    <source>
        <dbReference type="ARBA" id="ARBA00025788"/>
    </source>
</evidence>
<dbReference type="SUPFAM" id="SSF49785">
    <property type="entry name" value="Galactose-binding domain-like"/>
    <property type="match status" value="1"/>
</dbReference>
<organism evidence="4 11">
    <name type="scientific">Wallemia mellicola</name>
    <dbReference type="NCBI Taxonomy" id="1708541"/>
    <lineage>
        <taxon>Eukaryota</taxon>
        <taxon>Fungi</taxon>
        <taxon>Dikarya</taxon>
        <taxon>Basidiomycota</taxon>
        <taxon>Wallemiomycotina</taxon>
        <taxon>Wallemiomycetes</taxon>
        <taxon>Wallemiales</taxon>
        <taxon>Wallemiaceae</taxon>
        <taxon>Wallemia</taxon>
    </lineage>
</organism>
<dbReference type="GO" id="GO:0005737">
    <property type="term" value="C:cytoplasm"/>
    <property type="evidence" value="ECO:0007669"/>
    <property type="project" value="UniProtKB-ARBA"/>
</dbReference>
<dbReference type="PROSITE" id="PS51532">
    <property type="entry name" value="PITH"/>
    <property type="match status" value="1"/>
</dbReference>